<evidence type="ECO:0000313" key="3">
    <source>
        <dbReference type="EMBL" id="PHP65469.1"/>
    </source>
</evidence>
<dbReference type="OrthoDB" id="8480887at2"/>
<keyword evidence="1" id="KW-1133">Transmembrane helix</keyword>
<dbReference type="Proteomes" id="UP000221168">
    <property type="component" value="Unassembled WGS sequence"/>
</dbReference>
<keyword evidence="1" id="KW-0812">Transmembrane</keyword>
<dbReference type="Pfam" id="PF20061">
    <property type="entry name" value="DUF6460"/>
    <property type="match status" value="1"/>
</dbReference>
<protein>
    <recommendedName>
        <fullName evidence="2">DUF6460 domain-containing protein</fullName>
    </recommendedName>
</protein>
<accession>A0A2G1QJ01</accession>
<proteinExistence type="predicted"/>
<reference evidence="3 4" key="1">
    <citation type="submission" date="2017-10" db="EMBL/GenBank/DDBJ databases">
        <title>Sedimentibacterium mangrovi gen. nov., sp. nov., a novel member of family Phyllobacteriacea isolated from mangrove sediment.</title>
        <authorList>
            <person name="Liao H."/>
            <person name="Tian Y."/>
        </authorList>
    </citation>
    <scope>NUCLEOTIDE SEQUENCE [LARGE SCALE GENOMIC DNA]</scope>
    <source>
        <strain evidence="3 4">X9-2-2</strain>
    </source>
</reference>
<dbReference type="AlphaFoldDB" id="A0A2G1QJ01"/>
<feature type="transmembrane region" description="Helical" evidence="1">
    <location>
        <begin position="63"/>
        <end position="84"/>
    </location>
</feature>
<dbReference type="InterPro" id="IPR045594">
    <property type="entry name" value="DUF6460"/>
</dbReference>
<feature type="domain" description="DUF6460" evidence="2">
    <location>
        <begin position="52"/>
        <end position="87"/>
    </location>
</feature>
<comment type="caution">
    <text evidence="3">The sequence shown here is derived from an EMBL/GenBank/DDBJ whole genome shotgun (WGS) entry which is preliminary data.</text>
</comment>
<feature type="transmembrane region" description="Helical" evidence="1">
    <location>
        <begin position="16"/>
        <end position="34"/>
    </location>
</feature>
<gene>
    <name evidence="3" type="ORF">CSC94_19130</name>
</gene>
<dbReference type="EMBL" id="PDVP01000015">
    <property type="protein sequence ID" value="PHP65469.1"/>
    <property type="molecule type" value="Genomic_DNA"/>
</dbReference>
<keyword evidence="4" id="KW-1185">Reference proteome</keyword>
<evidence type="ECO:0000256" key="1">
    <source>
        <dbReference type="SAM" id="Phobius"/>
    </source>
</evidence>
<evidence type="ECO:0000313" key="4">
    <source>
        <dbReference type="Proteomes" id="UP000221168"/>
    </source>
</evidence>
<evidence type="ECO:0000259" key="2">
    <source>
        <dbReference type="Pfam" id="PF20061"/>
    </source>
</evidence>
<organism evidence="3 4">
    <name type="scientific">Zhengella mangrovi</name>
    <dbReference type="NCBI Taxonomy" id="1982044"/>
    <lineage>
        <taxon>Bacteria</taxon>
        <taxon>Pseudomonadati</taxon>
        <taxon>Pseudomonadota</taxon>
        <taxon>Alphaproteobacteria</taxon>
        <taxon>Hyphomicrobiales</taxon>
        <taxon>Notoacmeibacteraceae</taxon>
        <taxon>Zhengella</taxon>
    </lineage>
</organism>
<keyword evidence="1" id="KW-0472">Membrane</keyword>
<dbReference type="RefSeq" id="WP_099307982.1">
    <property type="nucleotide sequence ID" value="NZ_PDVP01000015.1"/>
</dbReference>
<name>A0A2G1QJ01_9HYPH</name>
<sequence>MSNGLVRFLGDSPVRVVFKLIVVSFLVGLVLAGLDWTPWDVIFAARDFFHAIWEMGFQAIDRFFGYFLLGAVIVVPAFFVLRLLNYRRG</sequence>